<keyword evidence="1" id="KW-1133">Transmembrane helix</keyword>
<feature type="transmembrane region" description="Helical" evidence="1">
    <location>
        <begin position="6"/>
        <end position="27"/>
    </location>
</feature>
<keyword evidence="3" id="KW-1185">Reference proteome</keyword>
<sequence length="208" mass="24275">MLSKDIILRLLMWLPQIAAFVLAIVMWPKYKNTTQRNFIYFLGFVLVIECFGYLSPILYGVKSGYVYNVYTIISGLFLLTWFKSILQTKRLVVIFISIFIVSISYCLFFQEFGKLWKIPLVVLAIAILICSTVFFSDLLTKNEVVNFKTDQKFWIVTGCLVFYISYLPLVLLQKYFGLSGIYYRIPITINIILMFGFIIKSFLCLKKN</sequence>
<gene>
    <name evidence="2" type="ORF">IEG06_05330</name>
</gene>
<keyword evidence="1" id="KW-0812">Transmembrane</keyword>
<comment type="caution">
    <text evidence="2">The sequence shown here is derived from an EMBL/GenBank/DDBJ whole genome shotgun (WGS) entry which is preliminary data.</text>
</comment>
<feature type="transmembrane region" description="Helical" evidence="1">
    <location>
        <begin position="91"/>
        <end position="110"/>
    </location>
</feature>
<keyword evidence="1" id="KW-0472">Membrane</keyword>
<reference evidence="2 3" key="1">
    <citation type="submission" date="2020-09" db="EMBL/GenBank/DDBJ databases">
        <title>Bacillus nautilus sp. nov., Chryseoglobus crepusculi sp. nov, and Psychrobacter noctis sp. nov., isolated from deep-sea sponges from the equatorial Atlantic.</title>
        <authorList>
            <person name="Stennett H.L."/>
            <person name="Williams S.E."/>
        </authorList>
    </citation>
    <scope>NUCLEOTIDE SEQUENCE [LARGE SCALE GENOMIC DNA]</scope>
    <source>
        <strain evidence="2 3">28M-24</strain>
    </source>
</reference>
<proteinExistence type="predicted"/>
<evidence type="ECO:0000313" key="3">
    <source>
        <dbReference type="Proteomes" id="UP000627521"/>
    </source>
</evidence>
<organism evidence="2 3">
    <name type="scientific">Olleya marilimosa</name>
    <dbReference type="NCBI Taxonomy" id="272164"/>
    <lineage>
        <taxon>Bacteria</taxon>
        <taxon>Pseudomonadati</taxon>
        <taxon>Bacteroidota</taxon>
        <taxon>Flavobacteriia</taxon>
        <taxon>Flavobacteriales</taxon>
        <taxon>Flavobacteriaceae</taxon>
    </lineage>
</organism>
<feature type="transmembrane region" description="Helical" evidence="1">
    <location>
        <begin position="39"/>
        <end position="59"/>
    </location>
</feature>
<name>A0ABR8LU08_9FLAO</name>
<feature type="transmembrane region" description="Helical" evidence="1">
    <location>
        <begin position="65"/>
        <end position="82"/>
    </location>
</feature>
<accession>A0ABR8LU08</accession>
<dbReference type="Proteomes" id="UP000627521">
    <property type="component" value="Unassembled WGS sequence"/>
</dbReference>
<evidence type="ECO:0000313" key="2">
    <source>
        <dbReference type="EMBL" id="MBD3862863.1"/>
    </source>
</evidence>
<feature type="transmembrane region" description="Helical" evidence="1">
    <location>
        <begin position="116"/>
        <end position="140"/>
    </location>
</feature>
<protein>
    <submittedName>
        <fullName evidence="2">Uncharacterized protein</fullName>
    </submittedName>
</protein>
<dbReference type="EMBL" id="JACXXH010000002">
    <property type="protein sequence ID" value="MBD3862863.1"/>
    <property type="molecule type" value="Genomic_DNA"/>
</dbReference>
<dbReference type="RefSeq" id="WP_191099325.1">
    <property type="nucleotide sequence ID" value="NZ_JACXXF010000002.1"/>
</dbReference>
<feature type="transmembrane region" description="Helical" evidence="1">
    <location>
        <begin position="181"/>
        <end position="203"/>
    </location>
</feature>
<evidence type="ECO:0000256" key="1">
    <source>
        <dbReference type="SAM" id="Phobius"/>
    </source>
</evidence>
<feature type="transmembrane region" description="Helical" evidence="1">
    <location>
        <begin position="152"/>
        <end position="169"/>
    </location>
</feature>